<protein>
    <submittedName>
        <fullName evidence="1">Uncharacterized protein</fullName>
    </submittedName>
</protein>
<keyword evidence="2" id="KW-1185">Reference proteome</keyword>
<gene>
    <name evidence="1" type="ORF">P167DRAFT_432316</name>
</gene>
<evidence type="ECO:0000313" key="1">
    <source>
        <dbReference type="EMBL" id="RPB15465.1"/>
    </source>
</evidence>
<dbReference type="EMBL" id="ML119113">
    <property type="protein sequence ID" value="RPB15465.1"/>
    <property type="molecule type" value="Genomic_DNA"/>
</dbReference>
<dbReference type="OrthoDB" id="5340906at2759"/>
<dbReference type="AlphaFoldDB" id="A0A3N4LBU0"/>
<evidence type="ECO:0000313" key="2">
    <source>
        <dbReference type="Proteomes" id="UP000277580"/>
    </source>
</evidence>
<proteinExistence type="predicted"/>
<dbReference type="InParanoid" id="A0A3N4LBU0"/>
<dbReference type="Proteomes" id="UP000277580">
    <property type="component" value="Unassembled WGS sequence"/>
</dbReference>
<reference evidence="1 2" key="1">
    <citation type="journal article" date="2018" name="Nat. Ecol. Evol.">
        <title>Pezizomycetes genomes reveal the molecular basis of ectomycorrhizal truffle lifestyle.</title>
        <authorList>
            <person name="Murat C."/>
            <person name="Payen T."/>
            <person name="Noel B."/>
            <person name="Kuo A."/>
            <person name="Morin E."/>
            <person name="Chen J."/>
            <person name="Kohler A."/>
            <person name="Krizsan K."/>
            <person name="Balestrini R."/>
            <person name="Da Silva C."/>
            <person name="Montanini B."/>
            <person name="Hainaut M."/>
            <person name="Levati E."/>
            <person name="Barry K.W."/>
            <person name="Belfiori B."/>
            <person name="Cichocki N."/>
            <person name="Clum A."/>
            <person name="Dockter R.B."/>
            <person name="Fauchery L."/>
            <person name="Guy J."/>
            <person name="Iotti M."/>
            <person name="Le Tacon F."/>
            <person name="Lindquist E.A."/>
            <person name="Lipzen A."/>
            <person name="Malagnac F."/>
            <person name="Mello A."/>
            <person name="Molinier V."/>
            <person name="Miyauchi S."/>
            <person name="Poulain J."/>
            <person name="Riccioni C."/>
            <person name="Rubini A."/>
            <person name="Sitrit Y."/>
            <person name="Splivallo R."/>
            <person name="Traeger S."/>
            <person name="Wang M."/>
            <person name="Zifcakova L."/>
            <person name="Wipf D."/>
            <person name="Zambonelli A."/>
            <person name="Paolocci F."/>
            <person name="Nowrousian M."/>
            <person name="Ottonello S."/>
            <person name="Baldrian P."/>
            <person name="Spatafora J.W."/>
            <person name="Henrissat B."/>
            <person name="Nagy L.G."/>
            <person name="Aury J.M."/>
            <person name="Wincker P."/>
            <person name="Grigoriev I.V."/>
            <person name="Bonfante P."/>
            <person name="Martin F.M."/>
        </authorList>
    </citation>
    <scope>NUCLEOTIDE SEQUENCE [LARGE SCALE GENOMIC DNA]</scope>
    <source>
        <strain evidence="1 2">CCBAS932</strain>
    </source>
</reference>
<accession>A0A3N4LBU0</accession>
<organism evidence="1 2">
    <name type="scientific">Morchella conica CCBAS932</name>
    <dbReference type="NCBI Taxonomy" id="1392247"/>
    <lineage>
        <taxon>Eukaryota</taxon>
        <taxon>Fungi</taxon>
        <taxon>Dikarya</taxon>
        <taxon>Ascomycota</taxon>
        <taxon>Pezizomycotina</taxon>
        <taxon>Pezizomycetes</taxon>
        <taxon>Pezizales</taxon>
        <taxon>Morchellaceae</taxon>
        <taxon>Morchella</taxon>
    </lineage>
</organism>
<sequence>MPHSGNPLYFKETIPGGWSVEDYVKFQVEHSEKTPRQISDGWHRSLRAIANCEDGCCTQDEIDQANVHHGRWKNKKTADRKYLSQWLEKEEAKKKKAKNINSFHIGSVGTLFAGPVNSVYNTGEGASSSAPVAATMSSGDIPEGLQAVAPAAGEELGAAIVVLKGDIDFQLLLDNFKSTYKKMKTKTLISPGKYLETEVYNTVMGKVVDGFREMSQLFLWVINPDDPIVVEWFPKLLKWIKDMIMPMPAVDPAVIYAISRFSSDHLNLRNQRLALV</sequence>
<name>A0A3N4LBU0_9PEZI</name>